<dbReference type="Pfam" id="PF14252">
    <property type="entry name" value="DUF4347"/>
    <property type="match status" value="1"/>
</dbReference>
<dbReference type="InterPro" id="IPR053786">
    <property type="entry name" value="LEPRxLL_CS"/>
</dbReference>
<feature type="region of interest" description="Disordered" evidence="1">
    <location>
        <begin position="55"/>
        <end position="82"/>
    </location>
</feature>
<evidence type="ECO:0000313" key="4">
    <source>
        <dbReference type="Proteomes" id="UP000001977"/>
    </source>
</evidence>
<dbReference type="NCBIfam" id="NF012206">
    <property type="entry name" value="LktA_tand_53"/>
    <property type="match status" value="12"/>
</dbReference>
<proteinExistence type="predicted"/>
<protein>
    <submittedName>
        <fullName evidence="3">Adhesin</fullName>
    </submittedName>
</protein>
<dbReference type="STRING" id="360910.BAV1945"/>
<reference evidence="3 4" key="1">
    <citation type="journal article" date="2006" name="J. Bacteriol.">
        <title>Comparison of the genome sequence of the poultry pathogen Bordetella avium with those of B. bronchiseptica, B. pertussis, and B. parapertussis reveals extensive diversity in surface structures associated with host interaction.</title>
        <authorList>
            <person name="Sebaihia M."/>
            <person name="Preston A."/>
            <person name="Maskell D.J."/>
            <person name="Kuzmiak H."/>
            <person name="Connell T.D."/>
            <person name="King N.D."/>
            <person name="Orndorff P.E."/>
            <person name="Miyamoto D.M."/>
            <person name="Thomson N.R."/>
            <person name="Harris D."/>
            <person name="Goble A."/>
            <person name="Lord A."/>
            <person name="Murphy L."/>
            <person name="Quail M.A."/>
            <person name="Rutter S."/>
            <person name="Squares R."/>
            <person name="Squares S."/>
            <person name="Woodward J."/>
            <person name="Parkhill J."/>
            <person name="Temple L.M."/>
        </authorList>
    </citation>
    <scope>NUCLEOTIDE SEQUENCE [LARGE SCALE GENOMIC DNA]</scope>
    <source>
        <strain evidence="3 4">197N</strain>
    </source>
</reference>
<gene>
    <name evidence="3" type="ordered locus">BAV1945</name>
</gene>
<dbReference type="EMBL" id="AM167904">
    <property type="protein sequence ID" value="CAJ49554.1"/>
    <property type="molecule type" value="Genomic_DNA"/>
</dbReference>
<feature type="compositionally biased region" description="Low complexity" evidence="1">
    <location>
        <begin position="2443"/>
        <end position="2459"/>
    </location>
</feature>
<dbReference type="InterPro" id="IPR025592">
    <property type="entry name" value="DUF4347"/>
</dbReference>
<dbReference type="Proteomes" id="UP000001977">
    <property type="component" value="Chromosome"/>
</dbReference>
<dbReference type="eggNOG" id="COG2931">
    <property type="taxonomic scope" value="Bacteria"/>
</dbReference>
<feature type="compositionally biased region" description="Low complexity" evidence="1">
    <location>
        <begin position="2467"/>
        <end position="2486"/>
    </location>
</feature>
<dbReference type="InterPro" id="IPR047881">
    <property type="entry name" value="LktA_repeat"/>
</dbReference>
<feature type="compositionally biased region" description="Low complexity" evidence="1">
    <location>
        <begin position="63"/>
        <end position="72"/>
    </location>
</feature>
<feature type="compositionally biased region" description="Basic and acidic residues" evidence="1">
    <location>
        <begin position="3508"/>
        <end position="3520"/>
    </location>
</feature>
<evidence type="ECO:0000313" key="3">
    <source>
        <dbReference type="EMBL" id="CAJ49554.1"/>
    </source>
</evidence>
<feature type="region of interest" description="Disordered" evidence="1">
    <location>
        <begin position="1802"/>
        <end position="1821"/>
    </location>
</feature>
<evidence type="ECO:0000256" key="1">
    <source>
        <dbReference type="SAM" id="MobiDB-lite"/>
    </source>
</evidence>
<keyword evidence="4" id="KW-1185">Reference proteome</keyword>
<feature type="domain" description="DUF4347" evidence="2">
    <location>
        <begin position="141"/>
        <end position="318"/>
    </location>
</feature>
<dbReference type="HOGENOM" id="CLU_000016_0_0_4"/>
<organism evidence="3 4">
    <name type="scientific">Bordetella avium (strain 197N)</name>
    <dbReference type="NCBI Taxonomy" id="360910"/>
    <lineage>
        <taxon>Bacteria</taxon>
        <taxon>Pseudomonadati</taxon>
        <taxon>Pseudomonadota</taxon>
        <taxon>Betaproteobacteria</taxon>
        <taxon>Burkholderiales</taxon>
        <taxon>Alcaligenaceae</taxon>
        <taxon>Bordetella</taxon>
    </lineage>
</organism>
<accession>Q2L0A5</accession>
<feature type="region of interest" description="Disordered" evidence="1">
    <location>
        <begin position="2504"/>
        <end position="2523"/>
    </location>
</feature>
<feature type="compositionally biased region" description="Polar residues" evidence="1">
    <location>
        <begin position="3521"/>
        <end position="3532"/>
    </location>
</feature>
<feature type="region of interest" description="Disordered" evidence="1">
    <location>
        <begin position="2443"/>
        <end position="2490"/>
    </location>
</feature>
<dbReference type="KEGG" id="bav:BAV1945"/>
<name>Q2L0A5_BORA1</name>
<feature type="region of interest" description="Disordered" evidence="1">
    <location>
        <begin position="3508"/>
        <end position="3532"/>
    </location>
</feature>
<sequence>MDSDMSIKKLARKLWTGASSREVQQSLFRRRPLFEALERRYLMSAELVLPPAPQASDEAPIVAPAHPDQAHPQAKKPSAPGTHPYLVERAAFQQSGTLGESMSLGQYAQAAQAAKAGLPAEPGLSVAGYTTQSAQTPVRQIIFVDPSIDNAEQMVQGLYSLLSGKTEGLGGLATPTGEGPQLQVLRSHDTEIIVLDGRYDGVDQITQVLAQHKDLAALQIMSHGSAGSLSLGSASLGEGGLDAYKNQLRAWGDAMAEGGDILLYGCNVAAGRGGVKFIDSLSAITRADVAAATHSVGSAALGGDWLLDYRHGSIEATTLTVAPWDGLMATSTGLQTGGSTLTAVATHDKLLAYGSDNTFVFNNSSTATTTTIELRQGMKQENGVWVRNADDENSNNTLDFSAIKGNVTAIISNQDSYQIRYSTVDGNNNWTEHTVNVVFKSADGSQSLKIGDKTFNLVGTSQSGKTLLDYSGYATGVTVDLSGPTAGGNSQEVPPPTGFGYVRAIGAIKGSAQGGNRITVVGGTTVTITTAQDIIKSSGGGNTFIVGANTFGFSLTQQAGQSGNTLDLSQFGADITARVLTQGGVTVYMGAGVDSTGAQRNFSGATALVSNLDIQIFVGVEGKTTLDYSAYEANVTVNLNYQDEATALYDATGMAGVMNVSNVIGAGGLYSNDIVGSLGDNIITVAHNRGVNRIAGGGGNDLIFGNGSLSGGSTEYVGGVKSDAVLTGGATSALLTTTPPGASTAQTVRLYGVNAVTLQDYRTINNQAAAGAPDHARTLVTLDGSGYSGDLTLIGSAGDNILRGGLGHNVFTGYQGDNELWAQSAAKSNTLSEKGNWNFQLSETALTAVYAGDGSPVAIAPVLSNRLYGRFTDAELNGGLNASAIDASAFQGNTVLVSGLMAAGVIKAGSGAGSRHQIILLGGSYDITGGSGAGASTELVVLADGLTGATDEALRAALLTSQGAGWLALRDSGGVGGWDGWIQRDASASSGSNYRNITSAKVLGGEYRNWIDTSAFKGVVTIDAHAGTDNTFVIGNTHASNVIGSAGENRILVATGNNDLRLSNGELTFTRTGGQVLVSTFTRVKDFSITVQGDGRKVDTTGFSGLTTQSYLKDLGYQSSTGPALSVVFPNAGNARVDIGLEGVSTIQGLLDAIKAGVMVNAAGQPIRIAVEGPNAGKPLPASDTSTRWDYLYALEAGLSADGRLEIRYSQAARDAGYSGAFTLMPGMRAKLNADGTVSSSTVVLSQAAHQLGLLAGSELQRKSDANGVFQGAVLAIAHNTEFILAGANAQIRSGGGENTFSIQYGTGNNETGGGNRIIALAGAVNHLVVNTTRDVVLSPSVVRYVSGGVQGGIVYFAPGVMTDATLIAVNESGRVTLDASTWTAPVSLVSYGGSNVLKGNRSDVSFVVQLPEAGAAQGVEVSLAQAGGSNNRLQMVKQQDGQTVTTLSSMLDSGGALNGIVLGANTDAVDYIFDLGDKGVVDRNIGLDAPGRNVTITGKSYTVTHDVTVDRDHTLRLEGQFITLGQDSGANILLTAGAIQVVAQSYRPWRSAFAQIYTVEADVTVKNATLWATDDEGDGIRIEATLDSGSYQAADKGESQSGFLGTLLDGKNKALEALKTFADAASAIATWAGVTYKTNIDIGVNAKLVSNSDISVLASNTVEMELSHTVAKVAGVAVGVLQNVAHITLNGSLTASKTITVGAHNEQTLTIELTPEHMGDGISLGSAGRLDSVPAVIAVGVSVVISDASVNVGSTAVLQTGLRADIGAGPIVLVESGEGGDITVFAKTDHTVTITLEASGEMASSDDTQAVDADDPASTAEKGRYNASYAKVGVAVAFAYNQINTSVQMDGKIQARDEGKVIVQAETADGGSAISVQTILGGKAATGSDYADQVKNESKSAVMSKVTDPAAGAARQGLGKGSQLVKAFFGALLEDSNSRSFGETMRDVKAKNQAKEIVAYDESVEKESGKSSTEFQVGAALGMAMSTLSTTVHIGDTARINTAGGDVEIGALTSYSTQFTVMSGVDDAAIKEKSDFLKEKNGLTTDQVQRNPGGDGSDLGAAGAVVISIENVKTRAEIAGGAVVVSRGGDISVSSQTLNQIDPDGLWLYNLYSPFKDIQGAWDKADGNQEKAGVAKDAGLEFLNNLQATLTSTGGISSSFSTWASATAKSKKLALSGAFTIDVQATQTQAIVSGELDTRAAAGDGAVNVTALNSTQRMNLVGNIILPQMEIGGTGFLSEAGPRGKDQGRLSYGKEMAKGFLKPTVSGFDYGSGSKEGSAIGVSVYVKVATHDTQALVSNTARIRSGDLTVDASNELISVTVGASGGQAKTVAVNGVVLVNVTSATTVAQVGRGAVVNASGKAAVVANDATWVGTVAGAVARSETVGIGMSVGINSITRDTQALIGQRLDDSRAQTGPAGEFSAAELLISAHNKGFVGNLAVSGSRVSTSPPSSDDAASGDVLSVKAPPSQGGATPGAGASPANPGEVSSLSDILKQIGASTSTLTQDAGGGSGGADSKPQSKTGVALAGSVAANIVNDFAQAYVNAAGLALTIGGAARIEAQNTTHALALSGAMAQSKSDTAQTNVGIAGAFGMNVLSGQARAEVALAGSLIVAGDLALSARRQGVAATLAAGLAGASGQKGIAVAGSVALTVADYSNIARLGNVATIKARDVQVTAKDSSVVATVAGSGAVSEGKAGVGAAVAVNVSNTRVEAAIRQATDLLYTGKVSVSAESSQVIVGFAGALGKANDGAGLGGSVTVNVVGNRIESYILNSSVRYGGARTSGSDVHVEALDKTTLVAVTGAAGVGKKAGVGIAISYNQIANAVLAGVQGSTVNTAGGGLLSITAEDRSALGGGAVGVGVGTGQSGFAGAGSVQVNRLQSAVAAYVLPRYSNNTAVPGSSVIQANAVTVRATGNATLVAVTGGAAMTQGGTAAVGASVSVNEFSSRTSALIEHSNIDVKGKVDVSAHASPLMVSVGAAGALAKKFALAGAVNVNMMRGATEARISDSTVAAGQSAGFNGQAVRVNASDASALYAITVAGAVALEGAAAGLAVAVNIMGGNTAFDRSLLSFDDKQLADSGAQVQLANVAENGDPATHPKVTAAIVRSDVRATRGDVNVFAGLVDPLAAGGNAQLSGGDVLAVNDGDIRINQGGSSLVFDGLAAEIINGKDVSGSAGLPGGQSPAGGEFSGWQTGDGIYLSAGAGNIRLADGSSLSADRVYYIIRRTAPDGQAIIQLAATQEDALRGKALEFAAVQNVSGIRFAHVRMQEANTVNLQPFHGADATVDLDQVNNRLIIHAPFEGLQEGAAIIYSGSLANGKLEDVLAHRIVRQGQDVLAVGVSYYVSGLVRTVDGQVSFQLRDGQGKVVDLSGATVGGELQRFSVDNPAGGKLSADGSLTLPKAHGLANGDKVVIKLGANGVLTGLNDDHVYVVQVIDSVTLRFSHLDGSAVSLAELGYVAEFNTTTGRYSYYRTDAEGNKQFDGQGKPIALNPDALIGITRVQVERQTSESRTTTKSDGTEQTTITQGQAQDATLRATQIRTQVAGENSLRFGADQGLATGDLVVYRSQGRVVDGLVDGERYYVINVSGDSGFGYRLASSLQNARDGIAIALGAGSGSGGISLQKVVNRLDSGGLITLDIAALTQGHSLTNSMLSITVAGAGGKSLGGAGAIGVNLSRTEVQAVIDNTASAAQVNASSGRLSVSAQDSSRIVTATGALGVSLTQGTSAAIGASVGVADIRNGVKATIRGAQLTAQAVQVSAEARASIYNVSVGLAGGAGVAVSGSLAVNTLQNTVQASITDATIRATTGDIRILARDTASISALAGNVAVSAGGRVAAGMAFAVNRVFDTVYAGALRSSLVAAGDIVLRSIFGRPDDLPPGLDAQIAAMAVSGAVAVGGSGANVGFGGSAVLNWIANTITAEVGETAANQAVSADRDLLVQANDSSTINSLAGAVALGLGSSGASVAVGASLAYNYVGGSPLGVSRSHAITAHIRDTEGAVRAEHVQVTSLFSGAIHNVTVAGSVAVGTVAVSVGGSVSINRVNSRNEAGIRNARLIESLAQSGSVPGVAVHAGDEGYVLAVAGGLGVAVSPGSGVGIAAGVAATDNEVANHTLAYIHGAGAGNAAGTTRVRTQTGLAVEAINASQIVSATIGVAASVAAGQGFAGAGAGAGSGNTIEGSVEASLTRVDMPSSATLNQGEVRVSAENRSRIVTVAGALGLAVSAGGVGAGASIGVSVAISHIATVVRARVEDAQLRLNGSGVRVSASDTASITAIAVGGAVAVQAGAGGVAIAVGTSVAVNKIFNTVEATISGSSVATAGGQVAVNATQQADILAVVLGASVAVSAGSSLDAAIGGGGALARNVISASVHAQIHNAVIDTSGAASVPGALLVEALGLSRINAVVLGMSASVSVSQYAAASAAIGVAMAENVIGYDVNGAGQVVPLDAARAANDIVAAIDNSRVIAGAVTVDARNVRLNADGSVARQQTIDAVVVAGAVAVSVAYAPPVVDGLGLSVSGAGAGARAVNKIQTRIVARISDQGQALPFKAGSVSIKALDQAAIHSTIAAVAVTAALSLGLSAALSVAASLAQNEINNAALATMDGVSLVGTPAVTVKADSQALITTVSVAVSVSVSAGLGGASLAGGGANAFNLIGSSATALVNGASISGNGGNALVIDARMQGNIEATVVVASVGFTAAGASLAIGASLAENVISETAGARAGLTYSRLSNLGAVSVVANSVQGLQAKVGAGAVAVAMQGVAIAGAGASAFNTSRAQTQAYVDDVKQIDPNVRAAASLAVRATNSSVLQATAIGASAAGTGSNLALSVGAALARNKSLGDVRASVDNSILSSGAGAQMASLTISANNDSKLDAKAVGASLAMSVTGGSVAIGATDVSNIAASRVQAQLDGSIISVSDSLSVASAETTSLNSVAVAASVAGSLGGVALSGAGAGSQQVVANEVSSRVLASSVHAGTGVSVTADNHAAITAVTGAVSASVSGVGLGGSMGLSLASNRFGAYAGDGLARHNGAQAYIQDSQVEVKKGNVNVLASSSETLSSVNFAGALAVVGAGVSVAASGVQVSNRFATRTSAYIQGSTVMAGLADAGGSLTVRAKDDSKILKSTAYGVAASVVLAPGAAVALVVSLVDTVVENVIQAYLDTAGGKQLGAYDTLSVQALENVALRDLEAVTASISLASSPAGAISLSGAGAGVRVSNNTSNEVSARITGNGQVGALGLVSVLADTKVLADIDLTQVSIAVGAIGAAVGVGIAENIARDKTTARVAQATVSAPVVDVNARVAVDFGRTQTAGVAATTGLAVNTNLALVDIATQTLAEARDGAVLNGVRVTAGQDSSPGMVNVHAQGSYFGRAYAKSITGGVVGVGVMSAETRLGGSLKAVADNASLTADVVGVMVDSRTDRNGVAGLQAEARSLEVGGLTVSVDSAKLTTNLDAGVEIRNGARVKAALLSLAVTQSQSVNVSMDAGTIALVAGRQGKISVDLGGRAYVGISTGAQVVGNKVDIRANQTIRGESALSAYSVKAVGADVSRHEVTIRPQSVIEVSGSRSASDTIDSAGMTVVQAQGNYDSPGMLDLVATNDITYVQRNKITGVSGFTVTWSSNHLSTEGTLAQVKVNGAFLRNTFGDVTLATNTRGVTTTISDMLVVSVSSASKTDSNNNLTVRNSIEVNNASIEGDNVVVLAGSGKATDPLSTGYLIANDTVSFTMVGVAQVPLVGSGATARQINTIVIDGAVSTGSLIKAQRNVRLETNPSSLDQAQVNGSVQVIGLNLNPTVKLASGVVDKRSSLVATSAATRIIAGVNNAANIFVIPAELLKGLQGLTLPTQNDPKVVFDANSPLVRAIIEKLLGANSTSLDGAGGTVNIDVRYELTAFRAEDIEVNVSTGMVIKKGNDYYYYDSLDSRNLNLATENFGNSYWKKNPSTLKDADREGALPWDFGQFAADKVGSIYYVLKTVDLGQPVLRYGSQQNIISEQIRTLTRMQASHASDPQAVARYQANILALQQQLQSLQMVDAKGQYLDSFQTFYVEIPNLYASGGSVYVNAADVSGVKAQGIETRANTQINVVNDSPMLMNVQDAVVMDGTIIRPGSDGEMKVFKTGHLYVNDLSVKGSGGAGVAEVRVLQMENGWAADPFGGALDAEMRSLMGRSPVDLNLLGAVVNPLGKVSVVNALGSINVSGTISAQSLDIQAKGNFSLQSEGWFNSGADPTLLQNSWQSVINSLKNNSQSTSAKETDLDVLLKWGYQNLGSFASYLNADTAARDSRIFALGAVNIAALTLNIDGKIQSGVTDAYIRIDASFQGDRDKSLQDNSGYASRGVSYSADGSMKRFGAITGRFDYATQTIILDPVRLAGGSITLTGQIVSVGNGNLIVANGYASVHIDNQTNYALVTGDIDVSTYRRGRIDIVDTARGQRDLYELNGQNQVVHTVWNKFVQVSNPGLGQPGWV</sequence>
<dbReference type="NCBIfam" id="NF012209">
    <property type="entry name" value="LEPR-8K"/>
    <property type="match status" value="1"/>
</dbReference>
<evidence type="ECO:0000259" key="2">
    <source>
        <dbReference type="Pfam" id="PF14252"/>
    </source>
</evidence>